<feature type="transmembrane region" description="Helical" evidence="18">
    <location>
        <begin position="87"/>
        <end position="109"/>
    </location>
</feature>
<keyword evidence="7 18" id="KW-0679">Respiratory chain</keyword>
<dbReference type="RefSeq" id="YP_010138757.1">
    <property type="nucleotide sequence ID" value="NC_056899.1"/>
</dbReference>
<feature type="transmembrane region" description="Helical" evidence="18">
    <location>
        <begin position="6"/>
        <end position="30"/>
    </location>
</feature>
<evidence type="ECO:0000256" key="13">
    <source>
        <dbReference type="ARBA" id="ARBA00023027"/>
    </source>
</evidence>
<gene>
    <name evidence="20" type="primary">ND2</name>
</gene>
<feature type="transmembrane region" description="Helical" evidence="18">
    <location>
        <begin position="116"/>
        <end position="138"/>
    </location>
</feature>
<evidence type="ECO:0000256" key="16">
    <source>
        <dbReference type="ARBA" id="ARBA00023136"/>
    </source>
</evidence>
<protein>
    <recommendedName>
        <fullName evidence="5 18">NADH-ubiquinone oxidoreductase chain 2</fullName>
        <ecNumber evidence="4 18">7.1.1.2</ecNumber>
    </recommendedName>
</protein>
<keyword evidence="6" id="KW-0813">Transport</keyword>
<evidence type="ECO:0000256" key="15">
    <source>
        <dbReference type="ARBA" id="ARBA00023128"/>
    </source>
</evidence>
<dbReference type="InterPro" id="IPR050175">
    <property type="entry name" value="Complex_I_Subunit_2"/>
</dbReference>
<keyword evidence="12 18" id="KW-1133">Transmembrane helix</keyword>
<evidence type="ECO:0000256" key="2">
    <source>
        <dbReference type="ARBA" id="ARBA00004448"/>
    </source>
</evidence>
<feature type="transmembrane region" description="Helical" evidence="18">
    <location>
        <begin position="51"/>
        <end position="75"/>
    </location>
</feature>
<dbReference type="GO" id="GO:0005743">
    <property type="term" value="C:mitochondrial inner membrane"/>
    <property type="evidence" value="ECO:0007669"/>
    <property type="project" value="UniProtKB-SubCell"/>
</dbReference>
<keyword evidence="11 18" id="KW-0249">Electron transport</keyword>
<evidence type="ECO:0000256" key="10">
    <source>
        <dbReference type="ARBA" id="ARBA00022967"/>
    </source>
</evidence>
<dbReference type="EMBL" id="MT767838">
    <property type="protein sequence ID" value="QQJ94265.1"/>
    <property type="molecule type" value="Genomic_DNA"/>
</dbReference>
<evidence type="ECO:0000256" key="12">
    <source>
        <dbReference type="ARBA" id="ARBA00022989"/>
    </source>
</evidence>
<evidence type="ECO:0000256" key="14">
    <source>
        <dbReference type="ARBA" id="ARBA00023075"/>
    </source>
</evidence>
<keyword evidence="10 18" id="KW-1278">Translocase</keyword>
<evidence type="ECO:0000256" key="11">
    <source>
        <dbReference type="ARBA" id="ARBA00022982"/>
    </source>
</evidence>
<feature type="domain" description="NADH:quinone oxidoreductase/Mrp antiporter transmembrane" evidence="19">
    <location>
        <begin position="20"/>
        <end position="278"/>
    </location>
</feature>
<dbReference type="CTD" id="4536"/>
<keyword evidence="13 18" id="KW-0520">NAD</keyword>
<feature type="transmembrane region" description="Helical" evidence="18">
    <location>
        <begin position="195"/>
        <end position="217"/>
    </location>
</feature>
<comment type="function">
    <text evidence="1">Core subunit of the mitochondrial membrane respiratory chain NADH dehydrogenase (Complex I) that is believed to belong to the minimal assembly required for catalysis. Complex I functions in the transfer of electrons from NADH to the respiratory chain. The immediate electron acceptor for the enzyme is believed to be ubiquinone.</text>
</comment>
<evidence type="ECO:0000256" key="17">
    <source>
        <dbReference type="ARBA" id="ARBA00049551"/>
    </source>
</evidence>
<dbReference type="PANTHER" id="PTHR46552:SF1">
    <property type="entry name" value="NADH-UBIQUINONE OXIDOREDUCTASE CHAIN 2"/>
    <property type="match status" value="1"/>
</dbReference>
<evidence type="ECO:0000256" key="6">
    <source>
        <dbReference type="ARBA" id="ARBA00022448"/>
    </source>
</evidence>
<evidence type="ECO:0000259" key="19">
    <source>
        <dbReference type="Pfam" id="PF00361"/>
    </source>
</evidence>
<keyword evidence="9 18" id="KW-0999">Mitochondrion inner membrane</keyword>
<feature type="transmembrane region" description="Helical" evidence="18">
    <location>
        <begin position="229"/>
        <end position="247"/>
    </location>
</feature>
<evidence type="ECO:0000256" key="3">
    <source>
        <dbReference type="ARBA" id="ARBA00007012"/>
    </source>
</evidence>
<dbReference type="InterPro" id="IPR001750">
    <property type="entry name" value="ND/Mrp_TM"/>
</dbReference>
<proteinExistence type="inferred from homology"/>
<evidence type="ECO:0000256" key="9">
    <source>
        <dbReference type="ARBA" id="ARBA00022792"/>
    </source>
</evidence>
<comment type="similarity">
    <text evidence="3 18">Belongs to the complex I subunit 2 family.</text>
</comment>
<feature type="transmembrane region" description="Helical" evidence="18">
    <location>
        <begin position="267"/>
        <end position="286"/>
    </location>
</feature>
<comment type="function">
    <text evidence="18">Core subunit of the mitochondrial membrane respiratory chain NADH dehydrogenase (Complex I) which catalyzes electron transfer from NADH through the respiratory chain, using ubiquinone as an electron acceptor. Essential for the catalytic activity and assembly of complex I.</text>
</comment>
<dbReference type="GO" id="GO:0008137">
    <property type="term" value="F:NADH dehydrogenase (ubiquinone) activity"/>
    <property type="evidence" value="ECO:0007669"/>
    <property type="project" value="UniProtKB-EC"/>
</dbReference>
<evidence type="ECO:0000256" key="7">
    <source>
        <dbReference type="ARBA" id="ARBA00022660"/>
    </source>
</evidence>
<keyword evidence="8 18" id="KW-0812">Transmembrane</keyword>
<evidence type="ECO:0000313" key="20">
    <source>
        <dbReference type="EMBL" id="QQJ94265.1"/>
    </source>
</evidence>
<dbReference type="AlphaFoldDB" id="A0A7T6UYY1"/>
<name>A0A7T6UYY1_9MYRI</name>
<dbReference type="PANTHER" id="PTHR46552">
    <property type="entry name" value="NADH-UBIQUINONE OXIDOREDUCTASE CHAIN 2"/>
    <property type="match status" value="1"/>
</dbReference>
<dbReference type="Pfam" id="PF00361">
    <property type="entry name" value="Proton_antipo_M"/>
    <property type="match status" value="1"/>
</dbReference>
<comment type="subcellular location">
    <subcellularLocation>
        <location evidence="2 18">Mitochondrion inner membrane</location>
        <topology evidence="2 18">Multi-pass membrane protein</topology>
    </subcellularLocation>
</comment>
<dbReference type="EC" id="7.1.1.2" evidence="4 18"/>
<organism evidence="20">
    <name type="scientific">Spirobolus bungii</name>
    <dbReference type="NCBI Taxonomy" id="2798518"/>
    <lineage>
        <taxon>Eukaryota</taxon>
        <taxon>Metazoa</taxon>
        <taxon>Ecdysozoa</taxon>
        <taxon>Arthropoda</taxon>
        <taxon>Myriapoda</taxon>
        <taxon>Diplopoda</taxon>
        <taxon>Helminthomorpha</taxon>
        <taxon>Spirobolidae</taxon>
        <taxon>Spirobolus</taxon>
    </lineage>
</organism>
<dbReference type="PRINTS" id="PR01436">
    <property type="entry name" value="NADHDHGNASE2"/>
</dbReference>
<feature type="transmembrane region" description="Helical" evidence="18">
    <location>
        <begin position="144"/>
        <end position="163"/>
    </location>
</feature>
<reference evidence="20" key="1">
    <citation type="submission" date="2020-07" db="EMBL/GenBank/DDBJ databases">
        <authorList>
            <person name="Xu H."/>
            <person name="Liu H."/>
            <person name="Ruan H."/>
        </authorList>
    </citation>
    <scope>NUCLEOTIDE SEQUENCE</scope>
</reference>
<evidence type="ECO:0000256" key="1">
    <source>
        <dbReference type="ARBA" id="ARBA00003257"/>
    </source>
</evidence>
<accession>A0A7T6UYY1</accession>
<dbReference type="GeneID" id="67131951"/>
<keyword evidence="15 18" id="KW-0496">Mitochondrion</keyword>
<evidence type="ECO:0000256" key="8">
    <source>
        <dbReference type="ARBA" id="ARBA00022692"/>
    </source>
</evidence>
<comment type="catalytic activity">
    <reaction evidence="17 18">
        <text>a ubiquinone + NADH + 5 H(+)(in) = a ubiquinol + NAD(+) + 4 H(+)(out)</text>
        <dbReference type="Rhea" id="RHEA:29091"/>
        <dbReference type="Rhea" id="RHEA-COMP:9565"/>
        <dbReference type="Rhea" id="RHEA-COMP:9566"/>
        <dbReference type="ChEBI" id="CHEBI:15378"/>
        <dbReference type="ChEBI" id="CHEBI:16389"/>
        <dbReference type="ChEBI" id="CHEBI:17976"/>
        <dbReference type="ChEBI" id="CHEBI:57540"/>
        <dbReference type="ChEBI" id="CHEBI:57945"/>
        <dbReference type="EC" id="7.1.1.2"/>
    </reaction>
</comment>
<evidence type="ECO:0000256" key="4">
    <source>
        <dbReference type="ARBA" id="ARBA00012944"/>
    </source>
</evidence>
<evidence type="ECO:0000256" key="5">
    <source>
        <dbReference type="ARBA" id="ARBA00021008"/>
    </source>
</evidence>
<keyword evidence="14 18" id="KW-0830">Ubiquinone</keyword>
<evidence type="ECO:0000256" key="18">
    <source>
        <dbReference type="RuleBase" id="RU003403"/>
    </source>
</evidence>
<sequence>MPNLIILGLLFFSTVVVVTSTSWFTAWMGLEMNMMAFIPLTMNSSKTSSEVMIKYFLIQVMGSLILLLSGVLAQQDSPMTFTFFHNLWSMMLMLALTTKLGMFPIYFWFPALAEGLSWFSLGLLVTWQKLAPLTLLIMSPLKTYLMISFGLASAMLGAIGGLNQLMLRKLMAYSSIAHLGWITSLAPLSSQGVIFYIWTYILLTATIITLFSSLNMIHLLQSNMLKTTAPLSLTLIFITTLSLGGMPPFTGFIPKWLTIQALSLENLHALALILAWSSVCTLFFYMRINYALLMTSLHLQLPPQTPLSIAPWKSPLIITSNIALPLMILLTPM</sequence>
<keyword evidence="16 18" id="KW-0472">Membrane</keyword>
<geneLocation type="mitochondrion" evidence="20"/>
<dbReference type="InterPro" id="IPR003917">
    <property type="entry name" value="NADH_UbQ_OxRdtase_chain2"/>
</dbReference>
<dbReference type="GO" id="GO:0006120">
    <property type="term" value="P:mitochondrial electron transport, NADH to ubiquinone"/>
    <property type="evidence" value="ECO:0007669"/>
    <property type="project" value="InterPro"/>
</dbReference>